<dbReference type="InterPro" id="IPR055290">
    <property type="entry name" value="At3g26010-like"/>
</dbReference>
<dbReference type="PANTHER" id="PTHR35546">
    <property type="entry name" value="F-BOX PROTEIN INTERACTION DOMAIN PROTEIN-RELATED"/>
    <property type="match status" value="1"/>
</dbReference>
<dbReference type="InterPro" id="IPR036047">
    <property type="entry name" value="F-box-like_dom_sf"/>
</dbReference>
<dbReference type="InterPro" id="IPR056592">
    <property type="entry name" value="Beta-prop_At3g26010-like"/>
</dbReference>
<dbReference type="SMART" id="SM00256">
    <property type="entry name" value="FBOX"/>
    <property type="match status" value="1"/>
</dbReference>
<dbReference type="Pfam" id="PF24750">
    <property type="entry name" value="b-prop_At3g26010-like"/>
    <property type="match status" value="1"/>
</dbReference>
<evidence type="ECO:0000313" key="3">
    <source>
        <dbReference type="EMBL" id="KAJ4830297.1"/>
    </source>
</evidence>
<sequence>MADGGALVGERRHGTRHQGGGGSRRLVGLVEMSAWRGGGGFGGNLGSHARREEEGSQGGGIGCWGSSSTGGVEKRRRRGLGSMAAVPISRGPWRRDRVEMREETTAAGAVWIHRRRERWWRDGDWSNQHKRHKKKKHRRYKEKACSFSFLDDLLGDELLEQILCRLDFKTIHQCRSVCKRWLSLISSPEFIDRYVGFQQSLTPISSRFYLAFDLEESPWTRRPSYRIGIGKTALDFRFVFKPKPPPHRSKDSFFELVGSWNGLLLLVAKFQNSRHRPRYYVCNPITKDWVALPPAPLSWQYGQAAAFIDDEESITTTEEGGRRGFKVVVVGNNFDGAHDMSIFTSSTGEWWRSRSVMSCKAGSCFYPRDEMVCCNRILYWDSCPSTVIVQYDPYKVPPPDECSYINLPPEYKRKSTLSSLCMGVNQGRILICDDTLEQTPLCIWELQDSTTSSWCLKHKFILDSVLNVPHVRCSILAFHPIDGDIVFLKRLRGDSVISLNMRTKQVSLSIRGHGERAYPFFLPWWQTRLPDLNNLKQT</sequence>
<feature type="domain" description="F-box" evidence="2">
    <location>
        <begin position="154"/>
        <end position="194"/>
    </location>
</feature>
<dbReference type="AlphaFoldDB" id="A0A9Q0J6V9"/>
<name>A0A9Q0J6V9_9ROSI</name>
<dbReference type="InterPro" id="IPR011043">
    <property type="entry name" value="Gal_Oxase/kelch_b-propeller"/>
</dbReference>
<dbReference type="OrthoDB" id="610337at2759"/>
<evidence type="ECO:0000259" key="2">
    <source>
        <dbReference type="SMART" id="SM00256"/>
    </source>
</evidence>
<feature type="region of interest" description="Disordered" evidence="1">
    <location>
        <begin position="1"/>
        <end position="23"/>
    </location>
</feature>
<accession>A0A9Q0J6V9</accession>
<dbReference type="Pfam" id="PF00646">
    <property type="entry name" value="F-box"/>
    <property type="match status" value="1"/>
</dbReference>
<proteinExistence type="predicted"/>
<evidence type="ECO:0000256" key="1">
    <source>
        <dbReference type="SAM" id="MobiDB-lite"/>
    </source>
</evidence>
<dbReference type="InterPro" id="IPR001810">
    <property type="entry name" value="F-box_dom"/>
</dbReference>
<reference evidence="3" key="1">
    <citation type="submission" date="2022-02" db="EMBL/GenBank/DDBJ databases">
        <authorList>
            <person name="Henning P.M."/>
            <person name="McCubbin A.G."/>
            <person name="Shore J.S."/>
        </authorList>
    </citation>
    <scope>NUCLEOTIDE SEQUENCE</scope>
    <source>
        <strain evidence="3">F60SS</strain>
        <tissue evidence="3">Leaves</tissue>
    </source>
</reference>
<gene>
    <name evidence="3" type="ORF">Tsubulata_042248</name>
</gene>
<reference evidence="3" key="2">
    <citation type="journal article" date="2023" name="Plants (Basel)">
        <title>Annotation of the Turnera subulata (Passifloraceae) Draft Genome Reveals the S-Locus Evolved after the Divergence of Turneroideae from Passifloroideae in a Stepwise Manner.</title>
        <authorList>
            <person name="Henning P.M."/>
            <person name="Roalson E.H."/>
            <person name="Mir W."/>
            <person name="McCubbin A.G."/>
            <person name="Shore J.S."/>
        </authorList>
    </citation>
    <scope>NUCLEOTIDE SEQUENCE</scope>
    <source>
        <strain evidence="3">F60SS</strain>
    </source>
</reference>
<organism evidence="3 4">
    <name type="scientific">Turnera subulata</name>
    <dbReference type="NCBI Taxonomy" id="218843"/>
    <lineage>
        <taxon>Eukaryota</taxon>
        <taxon>Viridiplantae</taxon>
        <taxon>Streptophyta</taxon>
        <taxon>Embryophyta</taxon>
        <taxon>Tracheophyta</taxon>
        <taxon>Spermatophyta</taxon>
        <taxon>Magnoliopsida</taxon>
        <taxon>eudicotyledons</taxon>
        <taxon>Gunneridae</taxon>
        <taxon>Pentapetalae</taxon>
        <taxon>rosids</taxon>
        <taxon>fabids</taxon>
        <taxon>Malpighiales</taxon>
        <taxon>Passifloraceae</taxon>
        <taxon>Turnera</taxon>
    </lineage>
</organism>
<dbReference type="SUPFAM" id="SSF50965">
    <property type="entry name" value="Galactose oxidase, central domain"/>
    <property type="match status" value="1"/>
</dbReference>
<feature type="region of interest" description="Disordered" evidence="1">
    <location>
        <begin position="46"/>
        <end position="78"/>
    </location>
</feature>
<dbReference type="SUPFAM" id="SSF81383">
    <property type="entry name" value="F-box domain"/>
    <property type="match status" value="1"/>
</dbReference>
<protein>
    <recommendedName>
        <fullName evidence="2">F-box domain-containing protein</fullName>
    </recommendedName>
</protein>
<dbReference type="Gene3D" id="1.20.1280.50">
    <property type="match status" value="1"/>
</dbReference>
<dbReference type="EMBL" id="JAKUCV010005678">
    <property type="protein sequence ID" value="KAJ4830297.1"/>
    <property type="molecule type" value="Genomic_DNA"/>
</dbReference>
<dbReference type="PANTHER" id="PTHR35546:SF130">
    <property type="entry name" value="EXPRESSED PROTEIN"/>
    <property type="match status" value="1"/>
</dbReference>
<dbReference type="Proteomes" id="UP001141552">
    <property type="component" value="Unassembled WGS sequence"/>
</dbReference>
<keyword evidence="4" id="KW-1185">Reference proteome</keyword>
<comment type="caution">
    <text evidence="3">The sequence shown here is derived from an EMBL/GenBank/DDBJ whole genome shotgun (WGS) entry which is preliminary data.</text>
</comment>
<evidence type="ECO:0000313" key="4">
    <source>
        <dbReference type="Proteomes" id="UP001141552"/>
    </source>
</evidence>